<dbReference type="SMART" id="SM00715">
    <property type="entry name" value="LA"/>
    <property type="match status" value="1"/>
</dbReference>
<dbReference type="Pfam" id="PF12901">
    <property type="entry name" value="SUZ-C"/>
    <property type="match status" value="1"/>
</dbReference>
<dbReference type="Gene3D" id="3.30.70.330">
    <property type="match status" value="1"/>
</dbReference>
<evidence type="ECO:0000313" key="8">
    <source>
        <dbReference type="EMBL" id="KAK8719065.1"/>
    </source>
</evidence>
<dbReference type="FunFam" id="1.10.10.10:FF:000158">
    <property type="entry name" value="La ribonucleoprotein domain family member 7"/>
    <property type="match status" value="1"/>
</dbReference>
<evidence type="ECO:0000259" key="6">
    <source>
        <dbReference type="PROSITE" id="PS50961"/>
    </source>
</evidence>
<feature type="domain" description="SUZ-C" evidence="7">
    <location>
        <begin position="472"/>
        <end position="512"/>
    </location>
</feature>
<dbReference type="EMBL" id="JARKIK010003197">
    <property type="protein sequence ID" value="KAK8719065.1"/>
    <property type="molecule type" value="Genomic_DNA"/>
</dbReference>
<feature type="compositionally biased region" description="Basic and acidic residues" evidence="5">
    <location>
        <begin position="136"/>
        <end position="150"/>
    </location>
</feature>
<dbReference type="SUPFAM" id="SSF46785">
    <property type="entry name" value="Winged helix' DNA-binding domain"/>
    <property type="match status" value="1"/>
</dbReference>
<protein>
    <recommendedName>
        <fullName evidence="10">La-related protein 6</fullName>
    </recommendedName>
</protein>
<dbReference type="InterPro" id="IPR012677">
    <property type="entry name" value="Nucleotide-bd_a/b_plait_sf"/>
</dbReference>
<dbReference type="GO" id="GO:0003729">
    <property type="term" value="F:mRNA binding"/>
    <property type="evidence" value="ECO:0007669"/>
    <property type="project" value="TreeGrafter"/>
</dbReference>
<evidence type="ECO:0000259" key="7">
    <source>
        <dbReference type="PROSITE" id="PS51938"/>
    </source>
</evidence>
<comment type="caution">
    <text evidence="8">The sequence shown here is derived from an EMBL/GenBank/DDBJ whole genome shotgun (WGS) entry which is preliminary data.</text>
</comment>
<feature type="compositionally biased region" description="Acidic residues" evidence="5">
    <location>
        <begin position="106"/>
        <end position="118"/>
    </location>
</feature>
<dbReference type="InterPro" id="IPR002344">
    <property type="entry name" value="Lupus_La"/>
</dbReference>
<feature type="compositionally biased region" description="Low complexity" evidence="5">
    <location>
        <begin position="519"/>
        <end position="528"/>
    </location>
</feature>
<organism evidence="8 9">
    <name type="scientific">Cherax quadricarinatus</name>
    <name type="common">Australian red claw crayfish</name>
    <dbReference type="NCBI Taxonomy" id="27406"/>
    <lineage>
        <taxon>Eukaryota</taxon>
        <taxon>Metazoa</taxon>
        <taxon>Ecdysozoa</taxon>
        <taxon>Arthropoda</taxon>
        <taxon>Crustacea</taxon>
        <taxon>Multicrustacea</taxon>
        <taxon>Malacostraca</taxon>
        <taxon>Eumalacostraca</taxon>
        <taxon>Eucarida</taxon>
        <taxon>Decapoda</taxon>
        <taxon>Pleocyemata</taxon>
        <taxon>Astacidea</taxon>
        <taxon>Parastacoidea</taxon>
        <taxon>Parastacidae</taxon>
        <taxon>Cherax</taxon>
    </lineage>
</organism>
<feature type="compositionally biased region" description="Polar residues" evidence="5">
    <location>
        <begin position="435"/>
        <end position="449"/>
    </location>
</feature>
<evidence type="ECO:0000256" key="4">
    <source>
        <dbReference type="PROSITE-ProRule" id="PRU00332"/>
    </source>
</evidence>
<dbReference type="Pfam" id="PF05383">
    <property type="entry name" value="La"/>
    <property type="match status" value="1"/>
</dbReference>
<evidence type="ECO:0008006" key="10">
    <source>
        <dbReference type="Google" id="ProtNLM"/>
    </source>
</evidence>
<dbReference type="Proteomes" id="UP001445076">
    <property type="component" value="Unassembled WGS sequence"/>
</dbReference>
<feature type="compositionally biased region" description="Polar residues" evidence="5">
    <location>
        <begin position="355"/>
        <end position="379"/>
    </location>
</feature>
<dbReference type="InterPro" id="IPR035979">
    <property type="entry name" value="RBD_domain_sf"/>
</dbReference>
<feature type="region of interest" description="Disordered" evidence="5">
    <location>
        <begin position="462"/>
        <end position="528"/>
    </location>
</feature>
<dbReference type="PRINTS" id="PR00302">
    <property type="entry name" value="LUPUSLA"/>
</dbReference>
<comment type="subcellular location">
    <subcellularLocation>
        <location evidence="1">Nucleus</location>
    </subcellularLocation>
</comment>
<dbReference type="PROSITE" id="PS50961">
    <property type="entry name" value="HTH_LA"/>
    <property type="match status" value="1"/>
</dbReference>
<keyword evidence="9" id="KW-1185">Reference proteome</keyword>
<keyword evidence="2 4" id="KW-0694">RNA-binding</keyword>
<evidence type="ECO:0000256" key="2">
    <source>
        <dbReference type="ARBA" id="ARBA00022884"/>
    </source>
</evidence>
<gene>
    <name evidence="8" type="ORF">OTU49_014276</name>
</gene>
<dbReference type="InterPro" id="IPR045180">
    <property type="entry name" value="La_dom_prot"/>
</dbReference>
<feature type="region of interest" description="Disordered" evidence="5">
    <location>
        <begin position="339"/>
        <end position="449"/>
    </location>
</feature>
<dbReference type="PANTHER" id="PTHR22792:SF140">
    <property type="entry name" value="ACHILLES, ISOFORM A"/>
    <property type="match status" value="1"/>
</dbReference>
<dbReference type="InterPro" id="IPR006630">
    <property type="entry name" value="La_HTH"/>
</dbReference>
<dbReference type="AlphaFoldDB" id="A0AAW0VQH0"/>
<evidence type="ECO:0000256" key="1">
    <source>
        <dbReference type="ARBA" id="ARBA00004123"/>
    </source>
</evidence>
<dbReference type="PROSITE" id="PS51938">
    <property type="entry name" value="SUZ_C"/>
    <property type="match status" value="1"/>
</dbReference>
<dbReference type="PANTHER" id="PTHR22792">
    <property type="entry name" value="LUPUS LA PROTEIN-RELATED"/>
    <property type="match status" value="1"/>
</dbReference>
<evidence type="ECO:0000313" key="9">
    <source>
        <dbReference type="Proteomes" id="UP001445076"/>
    </source>
</evidence>
<sequence length="528" mass="57093">MSVAEECLVVAQELPQVPEVADTGSTTVVTDTVVVDSLAVSDSVVVTFKIEAESDKPTGGRQDRLTAQVSLPTELVSKLGRQDSCESVGSMEEEEGIQADSAPEGPDPEGQEAQEGSELEPRSERSSSVVSDGSEEGGRDSGIEAEREPDMVVPDEDLMTRIVAQVEFYFSDANVAKDKFLLKHIRRNKEGYVSLKLVSSFKKVKQLTKDWRVVAHSLNKCSSKIQINDVGTKIRRVDPLPDLEEVPVTCAVLVLSLPLEKPSIQSVSELFSSCGEIAFIRVVRVGSAIPQDLKSLATKHPSLTGTNCAWVEFETPEAAKAATDMSSEDGMKVVPILPEAQKKQDKTQQQKTSQPNSRKNSVINNQQQKGPASRKNSTVGKFRKDSNSGTSESDSGQQYQRYPRRKCLSLPQTQSPNLKELSAVVEARRNRPKSKSCTEFQLGSPPSSSSWVQRHLLAAAAASAASAASPVVGSRPPVTRPTRVSQGSLQLPDGVVRFPKGPDGSKGFNADARRRNSNTEENSSSKSS</sequence>
<dbReference type="Gene3D" id="1.10.10.10">
    <property type="entry name" value="Winged helix-like DNA-binding domain superfamily/Winged helix DNA-binding domain"/>
    <property type="match status" value="1"/>
</dbReference>
<dbReference type="InterPro" id="IPR024642">
    <property type="entry name" value="SUZ-C"/>
</dbReference>
<proteinExistence type="predicted"/>
<dbReference type="InterPro" id="IPR036388">
    <property type="entry name" value="WH-like_DNA-bd_sf"/>
</dbReference>
<evidence type="ECO:0000256" key="5">
    <source>
        <dbReference type="SAM" id="MobiDB-lite"/>
    </source>
</evidence>
<feature type="region of interest" description="Disordered" evidence="5">
    <location>
        <begin position="77"/>
        <end position="152"/>
    </location>
</feature>
<dbReference type="InterPro" id="IPR036390">
    <property type="entry name" value="WH_DNA-bd_sf"/>
</dbReference>
<keyword evidence="3" id="KW-0539">Nucleus</keyword>
<feature type="domain" description="HTH La-type RNA-binding" evidence="6">
    <location>
        <begin position="152"/>
        <end position="244"/>
    </location>
</feature>
<evidence type="ECO:0000256" key="3">
    <source>
        <dbReference type="ARBA" id="ARBA00023242"/>
    </source>
</evidence>
<feature type="compositionally biased region" description="Polar residues" evidence="5">
    <location>
        <begin position="387"/>
        <end position="400"/>
    </location>
</feature>
<dbReference type="GO" id="GO:0006396">
    <property type="term" value="P:RNA processing"/>
    <property type="evidence" value="ECO:0007669"/>
    <property type="project" value="InterPro"/>
</dbReference>
<dbReference type="GO" id="GO:1990904">
    <property type="term" value="C:ribonucleoprotein complex"/>
    <property type="evidence" value="ECO:0007669"/>
    <property type="project" value="InterPro"/>
</dbReference>
<reference evidence="8 9" key="1">
    <citation type="journal article" date="2024" name="BMC Genomics">
        <title>Genome assembly of redclaw crayfish (Cherax quadricarinatus) provides insights into its immune adaptation and hypoxia tolerance.</title>
        <authorList>
            <person name="Liu Z."/>
            <person name="Zheng J."/>
            <person name="Li H."/>
            <person name="Fang K."/>
            <person name="Wang S."/>
            <person name="He J."/>
            <person name="Zhou D."/>
            <person name="Weng S."/>
            <person name="Chi M."/>
            <person name="Gu Z."/>
            <person name="He J."/>
            <person name="Li F."/>
            <person name="Wang M."/>
        </authorList>
    </citation>
    <scope>NUCLEOTIDE SEQUENCE [LARGE SCALE GENOMIC DNA]</scope>
    <source>
        <strain evidence="8">ZL_2023a</strain>
    </source>
</reference>
<accession>A0AAW0VQH0</accession>
<dbReference type="SUPFAM" id="SSF54928">
    <property type="entry name" value="RNA-binding domain, RBD"/>
    <property type="match status" value="1"/>
</dbReference>
<name>A0AAW0VQH0_CHEQU</name>
<dbReference type="GO" id="GO:0005634">
    <property type="term" value="C:nucleus"/>
    <property type="evidence" value="ECO:0007669"/>
    <property type="project" value="UniProtKB-SubCell"/>
</dbReference>
<dbReference type="CDD" id="cd08033">
    <property type="entry name" value="LARP_6"/>
    <property type="match status" value="1"/>
</dbReference>